<evidence type="ECO:0000313" key="2">
    <source>
        <dbReference type="EMBL" id="RSK46232.1"/>
    </source>
</evidence>
<feature type="domain" description="DUF306" evidence="1">
    <location>
        <begin position="87"/>
        <end position="192"/>
    </location>
</feature>
<keyword evidence="3" id="KW-1185">Reference proteome</keyword>
<comment type="caution">
    <text evidence="2">The sequence shown here is derived from an EMBL/GenBank/DDBJ whole genome shotgun (WGS) entry which is preliminary data.</text>
</comment>
<dbReference type="OrthoDB" id="880459at2"/>
<evidence type="ECO:0000313" key="3">
    <source>
        <dbReference type="Proteomes" id="UP000270291"/>
    </source>
</evidence>
<dbReference type="InterPro" id="IPR053147">
    <property type="entry name" value="Hsp_HslJ-like"/>
</dbReference>
<dbReference type="InterPro" id="IPR038670">
    <property type="entry name" value="HslJ-like_sf"/>
</dbReference>
<sequence length="204" mass="21762">MSTDATLLYSPDSALVMVQLCRPRPGGPPSCPAAACPCNLHSLTGLPLVSVHFTLCSMRILTLCVSLMSTCLVSSCQQDTPKPASTELSATRWMLTEVEAVPISLSSYSDTYRSYIQFDAGSRATAGLAPCNSFSGTFTQGATAGQLTISQQGSTRTTCPAQTIEDNYLAALPKTVRYEISGRELRLYDATNSTKPLLLFTAAE</sequence>
<dbReference type="PANTHER" id="PTHR35535">
    <property type="entry name" value="HEAT SHOCK PROTEIN HSLJ"/>
    <property type="match status" value="1"/>
</dbReference>
<proteinExistence type="predicted"/>
<organism evidence="2 3">
    <name type="scientific">Hymenobacter perfusus</name>
    <dbReference type="NCBI Taxonomy" id="1236770"/>
    <lineage>
        <taxon>Bacteria</taxon>
        <taxon>Pseudomonadati</taxon>
        <taxon>Bacteroidota</taxon>
        <taxon>Cytophagia</taxon>
        <taxon>Cytophagales</taxon>
        <taxon>Hymenobacteraceae</taxon>
        <taxon>Hymenobacter</taxon>
    </lineage>
</organism>
<dbReference type="Gene3D" id="2.40.128.270">
    <property type="match status" value="1"/>
</dbReference>
<dbReference type="PANTHER" id="PTHR35535:SF1">
    <property type="entry name" value="HEAT SHOCK PROTEIN HSLJ"/>
    <property type="match status" value="1"/>
</dbReference>
<dbReference type="Pfam" id="PF03724">
    <property type="entry name" value="META"/>
    <property type="match status" value="1"/>
</dbReference>
<evidence type="ECO:0000259" key="1">
    <source>
        <dbReference type="Pfam" id="PF03724"/>
    </source>
</evidence>
<accession>A0A3R9PUD5</accession>
<name>A0A3R9PUD5_9BACT</name>
<dbReference type="InterPro" id="IPR005184">
    <property type="entry name" value="DUF306_Meta_HslJ"/>
</dbReference>
<dbReference type="EMBL" id="RWIU01000001">
    <property type="protein sequence ID" value="RSK46232.1"/>
    <property type="molecule type" value="Genomic_DNA"/>
</dbReference>
<dbReference type="Proteomes" id="UP000270291">
    <property type="component" value="Unassembled WGS sequence"/>
</dbReference>
<protein>
    <submittedName>
        <fullName evidence="2">META domain-containing protein</fullName>
    </submittedName>
</protein>
<dbReference type="AlphaFoldDB" id="A0A3R9PUD5"/>
<reference evidence="2 3" key="1">
    <citation type="submission" date="2018-12" db="EMBL/GenBank/DDBJ databases">
        <authorList>
            <person name="Feng G."/>
            <person name="Zhu H."/>
        </authorList>
    </citation>
    <scope>NUCLEOTIDE SEQUENCE [LARGE SCALE GENOMIC DNA]</scope>
    <source>
        <strain evidence="2 3">LMG 26000</strain>
    </source>
</reference>
<gene>
    <name evidence="2" type="ORF">EI293_03425</name>
</gene>